<comment type="pathway">
    <text evidence="1 14">Cofactor biosynthesis; FAD biosynthesis; FAD from FMN: step 1/1.</text>
</comment>
<dbReference type="PANTHER" id="PTHR22749:SF6">
    <property type="entry name" value="RIBOFLAVIN KINASE"/>
    <property type="match status" value="1"/>
</dbReference>
<dbReference type="EC" id="2.7.1.26" evidence="14"/>
<dbReference type="OrthoDB" id="9803667at2"/>
<keyword evidence="17" id="KW-1185">Reference proteome</keyword>
<evidence type="ECO:0000256" key="7">
    <source>
        <dbReference type="ARBA" id="ARBA00022741"/>
    </source>
</evidence>
<evidence type="ECO:0000259" key="15">
    <source>
        <dbReference type="SMART" id="SM00904"/>
    </source>
</evidence>
<dbReference type="EC" id="2.7.7.2" evidence="14"/>
<dbReference type="EMBL" id="PPTP01000010">
    <property type="protein sequence ID" value="RDB54384.1"/>
    <property type="molecule type" value="Genomic_DNA"/>
</dbReference>
<evidence type="ECO:0000256" key="12">
    <source>
        <dbReference type="ARBA" id="ARBA00047880"/>
    </source>
</evidence>
<evidence type="ECO:0000256" key="2">
    <source>
        <dbReference type="ARBA" id="ARBA00005201"/>
    </source>
</evidence>
<dbReference type="SUPFAM" id="SSF82114">
    <property type="entry name" value="Riboflavin kinase-like"/>
    <property type="match status" value="1"/>
</dbReference>
<organism evidence="16 17">
    <name type="scientific">Senegalimassilia anaerobia</name>
    <dbReference type="NCBI Taxonomy" id="1473216"/>
    <lineage>
        <taxon>Bacteria</taxon>
        <taxon>Bacillati</taxon>
        <taxon>Actinomycetota</taxon>
        <taxon>Coriobacteriia</taxon>
        <taxon>Coriobacteriales</taxon>
        <taxon>Coriobacteriaceae</taxon>
        <taxon>Senegalimassilia</taxon>
    </lineage>
</organism>
<dbReference type="GO" id="GO:0009231">
    <property type="term" value="P:riboflavin biosynthetic process"/>
    <property type="evidence" value="ECO:0007669"/>
    <property type="project" value="InterPro"/>
</dbReference>
<dbReference type="GO" id="GO:0005524">
    <property type="term" value="F:ATP binding"/>
    <property type="evidence" value="ECO:0007669"/>
    <property type="project" value="UniProtKB-UniRule"/>
</dbReference>
<evidence type="ECO:0000313" key="16">
    <source>
        <dbReference type="EMBL" id="RDB54384.1"/>
    </source>
</evidence>
<dbReference type="InterPro" id="IPR023465">
    <property type="entry name" value="Riboflavin_kinase_dom_sf"/>
</dbReference>
<comment type="catalytic activity">
    <reaction evidence="13 14">
        <text>FMN + ATP + H(+) = FAD + diphosphate</text>
        <dbReference type="Rhea" id="RHEA:17237"/>
        <dbReference type="ChEBI" id="CHEBI:15378"/>
        <dbReference type="ChEBI" id="CHEBI:30616"/>
        <dbReference type="ChEBI" id="CHEBI:33019"/>
        <dbReference type="ChEBI" id="CHEBI:57692"/>
        <dbReference type="ChEBI" id="CHEBI:58210"/>
        <dbReference type="EC" id="2.7.7.2"/>
    </reaction>
</comment>
<keyword evidence="10 14" id="KW-0067">ATP-binding</keyword>
<evidence type="ECO:0000256" key="4">
    <source>
        <dbReference type="ARBA" id="ARBA00022643"/>
    </source>
</evidence>
<keyword evidence="7 14" id="KW-0547">Nucleotide-binding</keyword>
<keyword evidence="9 14" id="KW-0274">FAD</keyword>
<dbReference type="PIRSF" id="PIRSF004491">
    <property type="entry name" value="FAD_Synth"/>
    <property type="match status" value="1"/>
</dbReference>
<dbReference type="SMART" id="SM00904">
    <property type="entry name" value="Flavokinase"/>
    <property type="match status" value="1"/>
</dbReference>
<evidence type="ECO:0000313" key="17">
    <source>
        <dbReference type="Proteomes" id="UP000253792"/>
    </source>
</evidence>
<dbReference type="STRING" id="1034345.GCA_000236865_00274"/>
<name>A0A369L4I5_9ACTN</name>
<comment type="pathway">
    <text evidence="2 14">Cofactor biosynthesis; FMN biosynthesis; FMN from riboflavin (ATP route): step 1/1.</text>
</comment>
<dbReference type="GO" id="GO:0006747">
    <property type="term" value="P:FAD biosynthetic process"/>
    <property type="evidence" value="ECO:0007669"/>
    <property type="project" value="UniProtKB-UniRule"/>
</dbReference>
<dbReference type="SUPFAM" id="SSF52374">
    <property type="entry name" value="Nucleotidylyl transferase"/>
    <property type="match status" value="1"/>
</dbReference>
<dbReference type="InterPro" id="IPR015864">
    <property type="entry name" value="FAD_synthase"/>
</dbReference>
<dbReference type="UniPathway" id="UPA00277">
    <property type="reaction ID" value="UER00407"/>
</dbReference>
<dbReference type="Gene3D" id="2.40.30.30">
    <property type="entry name" value="Riboflavin kinase-like"/>
    <property type="match status" value="1"/>
</dbReference>
<dbReference type="InterPro" id="IPR023468">
    <property type="entry name" value="Riboflavin_kinase"/>
</dbReference>
<keyword evidence="3 14" id="KW-0285">Flavoprotein</keyword>
<dbReference type="Proteomes" id="UP000253792">
    <property type="component" value="Unassembled WGS sequence"/>
</dbReference>
<sequence length="307" mass="33955">MAQIYKADETFDRGYFQGASCAFGVFDGVHRGHRFLLSCAQDTARQNDGKSIALTFDIDPDEMFHAQRLRKLMSNEERLEMLAQTGVDAVVALPFTREFAASSPEEFLVRTFGTGVPAHLHVGFDFHFGAKAAGAVPELRTWADGHGMQVHAHDLKSEDGAPITATRIRLLLADGKLDEANHLLGRPYFMTGIVRPGRGEGADMGIRTANLEVPDQMRPLSDGVYGAYAHVDGKRYKAAVNVGVAATFADRATATCEVHILDFDGDIYGQYMKVEFMKWLRPMRAFDDISELIAAVQANIDWVRENL</sequence>
<evidence type="ECO:0000256" key="8">
    <source>
        <dbReference type="ARBA" id="ARBA00022777"/>
    </source>
</evidence>
<evidence type="ECO:0000256" key="13">
    <source>
        <dbReference type="ARBA" id="ARBA00049494"/>
    </source>
</evidence>
<gene>
    <name evidence="16" type="primary">ribF</name>
    <name evidence="16" type="ORF">C1880_09260</name>
</gene>
<comment type="catalytic activity">
    <reaction evidence="12 14">
        <text>riboflavin + ATP = FMN + ADP + H(+)</text>
        <dbReference type="Rhea" id="RHEA:14357"/>
        <dbReference type="ChEBI" id="CHEBI:15378"/>
        <dbReference type="ChEBI" id="CHEBI:30616"/>
        <dbReference type="ChEBI" id="CHEBI:57986"/>
        <dbReference type="ChEBI" id="CHEBI:58210"/>
        <dbReference type="ChEBI" id="CHEBI:456216"/>
        <dbReference type="EC" id="2.7.1.26"/>
    </reaction>
</comment>
<comment type="similarity">
    <text evidence="14">Belongs to the ribF family.</text>
</comment>
<dbReference type="PANTHER" id="PTHR22749">
    <property type="entry name" value="RIBOFLAVIN KINASE/FMN ADENYLYLTRANSFERASE"/>
    <property type="match status" value="1"/>
</dbReference>
<dbReference type="GO" id="GO:0009398">
    <property type="term" value="P:FMN biosynthetic process"/>
    <property type="evidence" value="ECO:0007669"/>
    <property type="project" value="UniProtKB-UniRule"/>
</dbReference>
<dbReference type="InterPro" id="IPR014729">
    <property type="entry name" value="Rossmann-like_a/b/a_fold"/>
</dbReference>
<dbReference type="Pfam" id="PF01687">
    <property type="entry name" value="Flavokinase"/>
    <property type="match status" value="1"/>
</dbReference>
<dbReference type="GO" id="GO:0008531">
    <property type="term" value="F:riboflavin kinase activity"/>
    <property type="evidence" value="ECO:0007669"/>
    <property type="project" value="UniProtKB-UniRule"/>
</dbReference>
<evidence type="ECO:0000256" key="3">
    <source>
        <dbReference type="ARBA" id="ARBA00022630"/>
    </source>
</evidence>
<dbReference type="UniPathway" id="UPA00276">
    <property type="reaction ID" value="UER00406"/>
</dbReference>
<dbReference type="InterPro" id="IPR002606">
    <property type="entry name" value="Riboflavin_kinase_bac"/>
</dbReference>
<reference evidence="16 17" key="1">
    <citation type="journal article" date="2018" name="Elife">
        <title>Discovery and characterization of a prevalent human gut bacterial enzyme sufficient for the inactivation of a family of plant toxins.</title>
        <authorList>
            <person name="Koppel N."/>
            <person name="Bisanz J.E."/>
            <person name="Pandelia M.E."/>
            <person name="Turnbaugh P.J."/>
            <person name="Balskus E.P."/>
        </authorList>
    </citation>
    <scope>NUCLEOTIDE SEQUENCE [LARGE SCALE GENOMIC DNA]</scope>
    <source>
        <strain evidence="17">anaerobia AP69FAA</strain>
    </source>
</reference>
<dbReference type="CDD" id="cd02064">
    <property type="entry name" value="FAD_synthetase_N"/>
    <property type="match status" value="1"/>
</dbReference>
<evidence type="ECO:0000256" key="11">
    <source>
        <dbReference type="ARBA" id="ARBA00023268"/>
    </source>
</evidence>
<comment type="caution">
    <text evidence="16">The sequence shown here is derived from an EMBL/GenBank/DDBJ whole genome shotgun (WGS) entry which is preliminary data.</text>
</comment>
<keyword evidence="4 14" id="KW-0288">FMN</keyword>
<dbReference type="GO" id="GO:0003919">
    <property type="term" value="F:FMN adenylyltransferase activity"/>
    <property type="evidence" value="ECO:0007669"/>
    <property type="project" value="UniProtKB-UniRule"/>
</dbReference>
<evidence type="ECO:0000256" key="14">
    <source>
        <dbReference type="PIRNR" id="PIRNR004491"/>
    </source>
</evidence>
<keyword evidence="8 14" id="KW-0418">Kinase</keyword>
<evidence type="ECO:0000256" key="6">
    <source>
        <dbReference type="ARBA" id="ARBA00022695"/>
    </source>
</evidence>
<dbReference type="AlphaFoldDB" id="A0A369L4I5"/>
<evidence type="ECO:0000256" key="10">
    <source>
        <dbReference type="ARBA" id="ARBA00022840"/>
    </source>
</evidence>
<accession>A0A369L4I5</accession>
<dbReference type="NCBIfam" id="TIGR00083">
    <property type="entry name" value="ribF"/>
    <property type="match status" value="1"/>
</dbReference>
<dbReference type="Gene3D" id="3.40.50.620">
    <property type="entry name" value="HUPs"/>
    <property type="match status" value="1"/>
</dbReference>
<proteinExistence type="inferred from homology"/>
<evidence type="ECO:0000256" key="1">
    <source>
        <dbReference type="ARBA" id="ARBA00004726"/>
    </source>
</evidence>
<keyword evidence="5 14" id="KW-0808">Transferase</keyword>
<feature type="domain" description="Riboflavin kinase" evidence="15">
    <location>
        <begin position="183"/>
        <end position="304"/>
    </location>
</feature>
<protein>
    <recommendedName>
        <fullName evidence="14">Riboflavin biosynthesis protein</fullName>
    </recommendedName>
    <domain>
        <recommendedName>
            <fullName evidence="14">Riboflavin kinase</fullName>
            <ecNumber evidence="14">2.7.1.26</ecNumber>
        </recommendedName>
        <alternativeName>
            <fullName evidence="14">Flavokinase</fullName>
        </alternativeName>
    </domain>
    <domain>
        <recommendedName>
            <fullName evidence="14">FMN adenylyltransferase</fullName>
            <ecNumber evidence="14">2.7.7.2</ecNumber>
        </recommendedName>
        <alternativeName>
            <fullName evidence="14">FAD pyrophosphorylase</fullName>
        </alternativeName>
        <alternativeName>
            <fullName evidence="14">FAD synthase</fullName>
        </alternativeName>
    </domain>
</protein>
<evidence type="ECO:0000256" key="9">
    <source>
        <dbReference type="ARBA" id="ARBA00022827"/>
    </source>
</evidence>
<dbReference type="RefSeq" id="WP_114621221.1">
    <property type="nucleotide sequence ID" value="NZ_PPTP01000010.1"/>
</dbReference>
<keyword evidence="11" id="KW-0511">Multifunctional enzyme</keyword>
<evidence type="ECO:0000256" key="5">
    <source>
        <dbReference type="ARBA" id="ARBA00022679"/>
    </source>
</evidence>
<keyword evidence="6 14" id="KW-0548">Nucleotidyltransferase</keyword>
<dbReference type="InterPro" id="IPR015865">
    <property type="entry name" value="Riboflavin_kinase_bac/euk"/>
</dbReference>
<dbReference type="Pfam" id="PF06574">
    <property type="entry name" value="FAD_syn"/>
    <property type="match status" value="1"/>
</dbReference>